<keyword evidence="6 9" id="KW-1133">Transmembrane helix</keyword>
<keyword evidence="3" id="KW-0328">Glycosyltransferase</keyword>
<dbReference type="InterPro" id="IPR050297">
    <property type="entry name" value="LipidA_mod_glycosyltrf_83"/>
</dbReference>
<feature type="transmembrane region" description="Helical" evidence="9">
    <location>
        <begin position="327"/>
        <end position="345"/>
    </location>
</feature>
<keyword evidence="5 9" id="KW-0812">Transmembrane</keyword>
<protein>
    <submittedName>
        <fullName evidence="11">Glycosyltransferase family 39 protein</fullName>
    </submittedName>
</protein>
<feature type="transmembrane region" description="Helical" evidence="9">
    <location>
        <begin position="163"/>
        <end position="182"/>
    </location>
</feature>
<gene>
    <name evidence="11" type="ORF">KGQ19_22195</name>
</gene>
<dbReference type="Pfam" id="PF13231">
    <property type="entry name" value="PMT_2"/>
    <property type="match status" value="1"/>
</dbReference>
<evidence type="ECO:0000256" key="8">
    <source>
        <dbReference type="SAM" id="MobiDB-lite"/>
    </source>
</evidence>
<accession>A0ABS5KU46</accession>
<feature type="transmembrane region" description="Helical" evidence="9">
    <location>
        <begin position="351"/>
        <end position="369"/>
    </location>
</feature>
<feature type="transmembrane region" description="Helical" evidence="9">
    <location>
        <begin position="381"/>
        <end position="401"/>
    </location>
</feature>
<evidence type="ECO:0000256" key="3">
    <source>
        <dbReference type="ARBA" id="ARBA00022676"/>
    </source>
</evidence>
<comment type="subcellular location">
    <subcellularLocation>
        <location evidence="1">Cell membrane</location>
        <topology evidence="1">Multi-pass membrane protein</topology>
    </subcellularLocation>
</comment>
<dbReference type="Proteomes" id="UP000730482">
    <property type="component" value="Unassembled WGS sequence"/>
</dbReference>
<evidence type="ECO:0000259" key="10">
    <source>
        <dbReference type="Pfam" id="PF13231"/>
    </source>
</evidence>
<name>A0ABS5KU46_9ACTN</name>
<evidence type="ECO:0000256" key="5">
    <source>
        <dbReference type="ARBA" id="ARBA00022692"/>
    </source>
</evidence>
<evidence type="ECO:0000256" key="7">
    <source>
        <dbReference type="ARBA" id="ARBA00023136"/>
    </source>
</evidence>
<evidence type="ECO:0000256" key="2">
    <source>
        <dbReference type="ARBA" id="ARBA00022475"/>
    </source>
</evidence>
<dbReference type="PANTHER" id="PTHR33908">
    <property type="entry name" value="MANNOSYLTRANSFERASE YKCB-RELATED"/>
    <property type="match status" value="1"/>
</dbReference>
<reference evidence="11 12" key="1">
    <citation type="submission" date="2020-02" db="EMBL/GenBank/DDBJ databases">
        <title>Acidophilic actinobacteria isolated from forest soil.</title>
        <authorList>
            <person name="Golinska P."/>
        </authorList>
    </citation>
    <scope>NUCLEOTIDE SEQUENCE [LARGE SCALE GENOMIC DNA]</scope>
    <source>
        <strain evidence="11 12">NL8</strain>
    </source>
</reference>
<evidence type="ECO:0000256" key="1">
    <source>
        <dbReference type="ARBA" id="ARBA00004651"/>
    </source>
</evidence>
<keyword evidence="4" id="KW-0808">Transferase</keyword>
<evidence type="ECO:0000256" key="9">
    <source>
        <dbReference type="SAM" id="Phobius"/>
    </source>
</evidence>
<feature type="compositionally biased region" description="Low complexity" evidence="8">
    <location>
        <begin position="35"/>
        <end position="47"/>
    </location>
</feature>
<feature type="transmembrane region" description="Helical" evidence="9">
    <location>
        <begin position="295"/>
        <end position="315"/>
    </location>
</feature>
<feature type="region of interest" description="Disordered" evidence="8">
    <location>
        <begin position="1"/>
        <end position="56"/>
    </location>
</feature>
<feature type="transmembrane region" description="Helical" evidence="9">
    <location>
        <begin position="70"/>
        <end position="90"/>
    </location>
</feature>
<evidence type="ECO:0000256" key="4">
    <source>
        <dbReference type="ARBA" id="ARBA00022679"/>
    </source>
</evidence>
<comment type="caution">
    <text evidence="11">The sequence shown here is derived from an EMBL/GenBank/DDBJ whole genome shotgun (WGS) entry which is preliminary data.</text>
</comment>
<evidence type="ECO:0000313" key="11">
    <source>
        <dbReference type="EMBL" id="MBS2549578.1"/>
    </source>
</evidence>
<dbReference type="EMBL" id="JAAFYZ010000076">
    <property type="protein sequence ID" value="MBS2549578.1"/>
    <property type="molecule type" value="Genomic_DNA"/>
</dbReference>
<dbReference type="RefSeq" id="WP_212011136.1">
    <property type="nucleotide sequence ID" value="NZ_JAAFYZ010000076.1"/>
</dbReference>
<feature type="transmembrane region" description="Helical" evidence="9">
    <location>
        <begin position="123"/>
        <end position="151"/>
    </location>
</feature>
<evidence type="ECO:0000256" key="6">
    <source>
        <dbReference type="ARBA" id="ARBA00022989"/>
    </source>
</evidence>
<keyword evidence="2" id="KW-1003">Cell membrane</keyword>
<sequence>MSKSDSLSAVTRPEPGPSDPGPLETGSSPSPSPSPSAAVAVATAAPAAPEPPPAPAAAEPVVIHPFDKRVFGVALAVLALMIALASRYGYFVDELYFFDCLRHLSASYVDQPGLAPLLMRFSVAVFGTSATAIRILPALAAAATVVIGALTAREFGGTRRAQFVAAIGVATMPELLSSAHVANTTSYDLLAWSAFAFVALKAERTGQPRWWLLGGVVLGLGLSDSRLIVSFAIVLVIGLWISGGRRLVTNRWALGGALIAALCAVPDLWWQTQHNWAGYTFTHSLNQQNGGPGNIPTWFVGQLFLVSLALVGVWISGLRHLWRSRNPMWKALFWSYAILFVLFAVTSGGRIYYLAGAYIYLLAAGAVAIDARWSSRRRRVLYTVGGTLTTALMLIIGLPLLSVNSIGWTYGVNRNLGDTVGWPQLVNSVDAAWRSLPADQRASTVIYTQNDGEAGAVNQLGAGTGLPTAVSAQNTDWFWGPGNPNATTVLAVVPGPVGGSEAGFKAALQADFGDVREVGTISNPYGIHNKEYGGKIYVCTRPRESWGKLWPSLLHYA</sequence>
<keyword evidence="12" id="KW-1185">Reference proteome</keyword>
<dbReference type="PANTHER" id="PTHR33908:SF11">
    <property type="entry name" value="MEMBRANE PROTEIN"/>
    <property type="match status" value="1"/>
</dbReference>
<keyword evidence="7 9" id="KW-0472">Membrane</keyword>
<dbReference type="InterPro" id="IPR038731">
    <property type="entry name" value="RgtA/B/C-like"/>
</dbReference>
<proteinExistence type="predicted"/>
<evidence type="ECO:0000313" key="12">
    <source>
        <dbReference type="Proteomes" id="UP000730482"/>
    </source>
</evidence>
<feature type="domain" description="Glycosyltransferase RgtA/B/C/D-like" evidence="10">
    <location>
        <begin position="110"/>
        <end position="270"/>
    </location>
</feature>
<feature type="transmembrane region" description="Helical" evidence="9">
    <location>
        <begin position="210"/>
        <end position="240"/>
    </location>
</feature>
<feature type="transmembrane region" description="Helical" evidence="9">
    <location>
        <begin position="252"/>
        <end position="270"/>
    </location>
</feature>
<organism evidence="11 12">
    <name type="scientific">Catenulispora pinistramenti</name>
    <dbReference type="NCBI Taxonomy" id="2705254"/>
    <lineage>
        <taxon>Bacteria</taxon>
        <taxon>Bacillati</taxon>
        <taxon>Actinomycetota</taxon>
        <taxon>Actinomycetes</taxon>
        <taxon>Catenulisporales</taxon>
        <taxon>Catenulisporaceae</taxon>
        <taxon>Catenulispora</taxon>
    </lineage>
</organism>